<dbReference type="Proteomes" id="UP001066276">
    <property type="component" value="Chromosome 6"/>
</dbReference>
<sequence>MRRGRAPRASLGPGASRASWAAPLDKRAHLTGRVIQSILLVHLLKRVGSSVNIRLARAPGLACLFKFII</sequence>
<dbReference type="AlphaFoldDB" id="A0AAV7QYW3"/>
<comment type="caution">
    <text evidence="1">The sequence shown here is derived from an EMBL/GenBank/DDBJ whole genome shotgun (WGS) entry which is preliminary data.</text>
</comment>
<protein>
    <submittedName>
        <fullName evidence="1">Uncharacterized protein</fullName>
    </submittedName>
</protein>
<proteinExistence type="predicted"/>
<dbReference type="EMBL" id="JANPWB010000010">
    <property type="protein sequence ID" value="KAJ1145044.1"/>
    <property type="molecule type" value="Genomic_DNA"/>
</dbReference>
<organism evidence="1 2">
    <name type="scientific">Pleurodeles waltl</name>
    <name type="common">Iberian ribbed newt</name>
    <dbReference type="NCBI Taxonomy" id="8319"/>
    <lineage>
        <taxon>Eukaryota</taxon>
        <taxon>Metazoa</taxon>
        <taxon>Chordata</taxon>
        <taxon>Craniata</taxon>
        <taxon>Vertebrata</taxon>
        <taxon>Euteleostomi</taxon>
        <taxon>Amphibia</taxon>
        <taxon>Batrachia</taxon>
        <taxon>Caudata</taxon>
        <taxon>Salamandroidea</taxon>
        <taxon>Salamandridae</taxon>
        <taxon>Pleurodelinae</taxon>
        <taxon>Pleurodeles</taxon>
    </lineage>
</organism>
<gene>
    <name evidence="1" type="ORF">NDU88_011336</name>
</gene>
<name>A0AAV7QYW3_PLEWA</name>
<accession>A0AAV7QYW3</accession>
<keyword evidence="2" id="KW-1185">Reference proteome</keyword>
<evidence type="ECO:0000313" key="2">
    <source>
        <dbReference type="Proteomes" id="UP001066276"/>
    </source>
</evidence>
<reference evidence="1" key="1">
    <citation type="journal article" date="2022" name="bioRxiv">
        <title>Sequencing and chromosome-scale assembly of the giantPleurodeles waltlgenome.</title>
        <authorList>
            <person name="Brown T."/>
            <person name="Elewa A."/>
            <person name="Iarovenko S."/>
            <person name="Subramanian E."/>
            <person name="Araus A.J."/>
            <person name="Petzold A."/>
            <person name="Susuki M."/>
            <person name="Suzuki K.-i.T."/>
            <person name="Hayashi T."/>
            <person name="Toyoda A."/>
            <person name="Oliveira C."/>
            <person name="Osipova E."/>
            <person name="Leigh N.D."/>
            <person name="Simon A."/>
            <person name="Yun M.H."/>
        </authorList>
    </citation>
    <scope>NUCLEOTIDE SEQUENCE</scope>
    <source>
        <strain evidence="1">20211129_DDA</strain>
        <tissue evidence="1">Liver</tissue>
    </source>
</reference>
<evidence type="ECO:0000313" key="1">
    <source>
        <dbReference type="EMBL" id="KAJ1145044.1"/>
    </source>
</evidence>